<dbReference type="PATRIC" id="fig|451.8.peg.2245"/>
<evidence type="ECO:0000313" key="2">
    <source>
        <dbReference type="EMBL" id="SCY69974.1"/>
    </source>
</evidence>
<organism evidence="1 3">
    <name type="scientific">Legionella micdadei</name>
    <name type="common">Tatlockia micdadei</name>
    <dbReference type="NCBI Taxonomy" id="451"/>
    <lineage>
        <taxon>Bacteria</taxon>
        <taxon>Pseudomonadati</taxon>
        <taxon>Pseudomonadota</taxon>
        <taxon>Gammaproteobacteria</taxon>
        <taxon>Legionellales</taxon>
        <taxon>Legionellaceae</taxon>
        <taxon>Legionella</taxon>
    </lineage>
</organism>
<name>A0A098GG69_LEGMI</name>
<reference evidence="1" key="1">
    <citation type="submission" date="2014-09" db="EMBL/GenBank/DDBJ databases">
        <authorList>
            <person name="GOMEZ-VALERO Laura"/>
        </authorList>
    </citation>
    <scope>NUCLEOTIDE SEQUENCE</scope>
    <source>
        <strain evidence="1">ATCC33218</strain>
    </source>
</reference>
<keyword evidence="4" id="KW-1185">Reference proteome</keyword>
<reference evidence="3" key="2">
    <citation type="submission" date="2014-09" db="EMBL/GenBank/DDBJ databases">
        <authorList>
            <person name="Gomez-Valero L."/>
        </authorList>
    </citation>
    <scope>NUCLEOTIDE SEQUENCE [LARGE SCALE GENOMIC DNA]</scope>
    <source>
        <strain evidence="3">ATCC33218</strain>
    </source>
</reference>
<dbReference type="RefSeq" id="WP_045099305.1">
    <property type="nucleotide sequence ID" value="NZ_FMVN01000014.1"/>
</dbReference>
<dbReference type="KEGG" id="tmc:LMI_1686"/>
<dbReference type="Proteomes" id="UP000182998">
    <property type="component" value="Unassembled WGS sequence"/>
</dbReference>
<reference evidence="2 4" key="3">
    <citation type="submission" date="2016-10" db="EMBL/GenBank/DDBJ databases">
        <authorList>
            <person name="Varghese N."/>
            <person name="Submissions S."/>
        </authorList>
    </citation>
    <scope>NUCLEOTIDE SEQUENCE [LARGE SCALE GENOMIC DNA]</scope>
    <source>
        <strain evidence="2 4">ATCC 33218</strain>
    </source>
</reference>
<proteinExistence type="predicted"/>
<sequence>MTVMIRNERKFYVSQYNPYSSEWAAVCENYDAEFIDDSWVSSYAIGIGNTPDEAIDDLLNQESN</sequence>
<dbReference type="EMBL" id="FMVN01000014">
    <property type="protein sequence ID" value="SCY69974.1"/>
    <property type="molecule type" value="Genomic_DNA"/>
</dbReference>
<evidence type="ECO:0000313" key="1">
    <source>
        <dbReference type="EMBL" id="CEG60982.1"/>
    </source>
</evidence>
<accession>A0A098GG69</accession>
<evidence type="ECO:0000313" key="3">
    <source>
        <dbReference type="Proteomes" id="UP000032414"/>
    </source>
</evidence>
<dbReference type="Proteomes" id="UP000032414">
    <property type="component" value="Chromosome I"/>
</dbReference>
<gene>
    <name evidence="1" type="ORF">LMI_1686</name>
    <name evidence="2" type="ORF">SAMN02982997_02553</name>
</gene>
<protein>
    <submittedName>
        <fullName evidence="1">Uncharacterized protein</fullName>
    </submittedName>
</protein>
<evidence type="ECO:0000313" key="4">
    <source>
        <dbReference type="Proteomes" id="UP000182998"/>
    </source>
</evidence>
<dbReference type="HOGENOM" id="CLU_2866297_0_0_6"/>
<dbReference type="EMBL" id="LN614830">
    <property type="protein sequence ID" value="CEG60982.1"/>
    <property type="molecule type" value="Genomic_DNA"/>
</dbReference>
<dbReference type="AlphaFoldDB" id="A0A098GG69"/>